<evidence type="ECO:0000313" key="2">
    <source>
        <dbReference type="Proteomes" id="UP000756346"/>
    </source>
</evidence>
<comment type="caution">
    <text evidence="1">The sequence shown here is derived from an EMBL/GenBank/DDBJ whole genome shotgun (WGS) entry which is preliminary data.</text>
</comment>
<accession>A0A9P8XYA0</accession>
<keyword evidence="1" id="KW-0378">Hydrolase</keyword>
<dbReference type="RefSeq" id="XP_046008586.1">
    <property type="nucleotide sequence ID" value="XM_046148724.1"/>
</dbReference>
<dbReference type="EMBL" id="JAGTJQ010000009">
    <property type="protein sequence ID" value="KAH7025038.1"/>
    <property type="molecule type" value="Genomic_DNA"/>
</dbReference>
<dbReference type="Proteomes" id="UP000756346">
    <property type="component" value="Unassembled WGS sequence"/>
</dbReference>
<reference evidence="1" key="1">
    <citation type="journal article" date="2021" name="Nat. Commun.">
        <title>Genetic determinants of endophytism in the Arabidopsis root mycobiome.</title>
        <authorList>
            <person name="Mesny F."/>
            <person name="Miyauchi S."/>
            <person name="Thiergart T."/>
            <person name="Pickel B."/>
            <person name="Atanasova L."/>
            <person name="Karlsson M."/>
            <person name="Huettel B."/>
            <person name="Barry K.W."/>
            <person name="Haridas S."/>
            <person name="Chen C."/>
            <person name="Bauer D."/>
            <person name="Andreopoulos W."/>
            <person name="Pangilinan J."/>
            <person name="LaButti K."/>
            <person name="Riley R."/>
            <person name="Lipzen A."/>
            <person name="Clum A."/>
            <person name="Drula E."/>
            <person name="Henrissat B."/>
            <person name="Kohler A."/>
            <person name="Grigoriev I.V."/>
            <person name="Martin F.M."/>
            <person name="Hacquard S."/>
        </authorList>
    </citation>
    <scope>NUCLEOTIDE SEQUENCE</scope>
    <source>
        <strain evidence="1">MPI-CAGE-CH-0230</strain>
    </source>
</reference>
<dbReference type="GeneID" id="70178270"/>
<gene>
    <name evidence="1" type="ORF">B0I36DRAFT_165750</name>
</gene>
<protein>
    <submittedName>
        <fullName evidence="1">Glycoside hydrolase superfamily</fullName>
    </submittedName>
</protein>
<name>A0A9P8XYA0_9PEZI</name>
<dbReference type="InterPro" id="IPR017853">
    <property type="entry name" value="GH"/>
</dbReference>
<evidence type="ECO:0000313" key="1">
    <source>
        <dbReference type="EMBL" id="KAH7025038.1"/>
    </source>
</evidence>
<dbReference type="OrthoDB" id="3445803at2759"/>
<dbReference type="Gene3D" id="3.20.20.80">
    <property type="entry name" value="Glycosidases"/>
    <property type="match status" value="1"/>
</dbReference>
<dbReference type="GO" id="GO:0016787">
    <property type="term" value="F:hydrolase activity"/>
    <property type="evidence" value="ECO:0007669"/>
    <property type="project" value="UniProtKB-KW"/>
</dbReference>
<proteinExistence type="predicted"/>
<dbReference type="AlphaFoldDB" id="A0A9P8XYA0"/>
<organism evidence="1 2">
    <name type="scientific">Microdochium trichocladiopsis</name>
    <dbReference type="NCBI Taxonomy" id="1682393"/>
    <lineage>
        <taxon>Eukaryota</taxon>
        <taxon>Fungi</taxon>
        <taxon>Dikarya</taxon>
        <taxon>Ascomycota</taxon>
        <taxon>Pezizomycotina</taxon>
        <taxon>Sordariomycetes</taxon>
        <taxon>Xylariomycetidae</taxon>
        <taxon>Xylariales</taxon>
        <taxon>Microdochiaceae</taxon>
        <taxon>Microdochium</taxon>
    </lineage>
</organism>
<sequence length="466" mass="50544">MAAAMPTSSAPVGHTDRQTVAPAIVNLTTLTGRATCLASGFIYGWPDNGTSASTAIPSSLVTGIHFRANRAGGAQLPAPALGWAAGGYDGYIGRFDSALSNYRTTRLYGGTFILLPHDLWGADGKQDGSSIFPGDNGDWTEMEAFWTQVVKDLKENDMLEELVIDVWNEPDIDSFWDRSWEQYLEYWTRAVRLLRAELPGTLLSGPSTSASPRIPTSTQWSSYLALLAGAGNDTIPDIYAWHQLSDLDTEPDVTIPTFHSLLEQYGLPPSQHNIDINEYAWPTEQNPGASAWYMGQLERNEARGLRAHWGTASGLHDSMANMIYPLPVEEEGQGIDGSNYKKNGEWYVYDYYKAMSDGPDTQRVSTTASGDRKFDLFATSDGAVVKLLAGTRSVDGDYVIQVNGLPATAGSEVSVRAIRFDWAGPVADTGPSVDLGITTYQVEGGSLTIPVPAKSSIAYAFEIELA</sequence>
<dbReference type="SUPFAM" id="SSF51445">
    <property type="entry name" value="(Trans)glycosidases"/>
    <property type="match status" value="1"/>
</dbReference>
<keyword evidence="2" id="KW-1185">Reference proteome</keyword>